<feature type="region of interest" description="Disordered" evidence="1">
    <location>
        <begin position="84"/>
        <end position="103"/>
    </location>
</feature>
<sequence length="238" mass="26829">MSYRLSVPWTLGTPTIVPLPSFDSLVGEQMTRVEKGKSSVFSSPTHSDTKLEYVEEPLSEASIAITSAPMITPDDSASQLLVSKSGQDKKGQGTDAGSSTSELAEMTNPFNFPINQRKILKSSHYTRWYLLKTSNHPDFPPETPAGVVLRQNDLFISREVNETSQEKKCTNRTWRWILKEGNGQVVGMRWERVVPGETCMIGGRQMRLDFTVNGEPRWIQPESFMRKHKHRDATNSIL</sequence>
<evidence type="ECO:0000313" key="3">
    <source>
        <dbReference type="Proteomes" id="UP001498398"/>
    </source>
</evidence>
<evidence type="ECO:0000313" key="2">
    <source>
        <dbReference type="EMBL" id="KAK7450533.1"/>
    </source>
</evidence>
<organism evidence="2 3">
    <name type="scientific">Marasmiellus scandens</name>
    <dbReference type="NCBI Taxonomy" id="2682957"/>
    <lineage>
        <taxon>Eukaryota</taxon>
        <taxon>Fungi</taxon>
        <taxon>Dikarya</taxon>
        <taxon>Basidiomycota</taxon>
        <taxon>Agaricomycotina</taxon>
        <taxon>Agaricomycetes</taxon>
        <taxon>Agaricomycetidae</taxon>
        <taxon>Agaricales</taxon>
        <taxon>Marasmiineae</taxon>
        <taxon>Omphalotaceae</taxon>
        <taxon>Marasmiellus</taxon>
    </lineage>
</organism>
<dbReference type="EMBL" id="JBANRG010000033">
    <property type="protein sequence ID" value="KAK7450533.1"/>
    <property type="molecule type" value="Genomic_DNA"/>
</dbReference>
<keyword evidence="3" id="KW-1185">Reference proteome</keyword>
<gene>
    <name evidence="2" type="ORF">VKT23_012842</name>
</gene>
<comment type="caution">
    <text evidence="2">The sequence shown here is derived from an EMBL/GenBank/DDBJ whole genome shotgun (WGS) entry which is preliminary data.</text>
</comment>
<proteinExistence type="predicted"/>
<protein>
    <submittedName>
        <fullName evidence="2">Uncharacterized protein</fullName>
    </submittedName>
</protein>
<evidence type="ECO:0000256" key="1">
    <source>
        <dbReference type="SAM" id="MobiDB-lite"/>
    </source>
</evidence>
<dbReference type="Proteomes" id="UP001498398">
    <property type="component" value="Unassembled WGS sequence"/>
</dbReference>
<accession>A0ABR1J9Y3</accession>
<reference evidence="2 3" key="1">
    <citation type="submission" date="2024-01" db="EMBL/GenBank/DDBJ databases">
        <title>A draft genome for the cacao thread blight pathogen Marasmiellus scandens.</title>
        <authorList>
            <person name="Baruah I.K."/>
            <person name="Leung J."/>
            <person name="Bukari Y."/>
            <person name="Amoako-Attah I."/>
            <person name="Meinhardt L.W."/>
            <person name="Bailey B.A."/>
            <person name="Cohen S.P."/>
        </authorList>
    </citation>
    <scope>NUCLEOTIDE SEQUENCE [LARGE SCALE GENOMIC DNA]</scope>
    <source>
        <strain evidence="2 3">GH-19</strain>
    </source>
</reference>
<name>A0ABR1J9Y3_9AGAR</name>